<organism evidence="2 3">
    <name type="scientific">Elysia chlorotica</name>
    <name type="common">Eastern emerald elysia</name>
    <name type="synonym">Sea slug</name>
    <dbReference type="NCBI Taxonomy" id="188477"/>
    <lineage>
        <taxon>Eukaryota</taxon>
        <taxon>Metazoa</taxon>
        <taxon>Spiralia</taxon>
        <taxon>Lophotrochozoa</taxon>
        <taxon>Mollusca</taxon>
        <taxon>Gastropoda</taxon>
        <taxon>Heterobranchia</taxon>
        <taxon>Euthyneura</taxon>
        <taxon>Panpulmonata</taxon>
        <taxon>Sacoglossa</taxon>
        <taxon>Placobranchoidea</taxon>
        <taxon>Plakobranchidae</taxon>
        <taxon>Elysia</taxon>
    </lineage>
</organism>
<dbReference type="AlphaFoldDB" id="A0A3S0Z8Y4"/>
<feature type="region of interest" description="Disordered" evidence="1">
    <location>
        <begin position="99"/>
        <end position="264"/>
    </location>
</feature>
<evidence type="ECO:0000313" key="2">
    <source>
        <dbReference type="EMBL" id="RUS73438.1"/>
    </source>
</evidence>
<dbReference type="EMBL" id="RQTK01000936">
    <property type="protein sequence ID" value="RUS73438.1"/>
    <property type="molecule type" value="Genomic_DNA"/>
</dbReference>
<comment type="caution">
    <text evidence="2">The sequence shown here is derived from an EMBL/GenBank/DDBJ whole genome shotgun (WGS) entry which is preliminary data.</text>
</comment>
<evidence type="ECO:0000256" key="1">
    <source>
        <dbReference type="SAM" id="MobiDB-lite"/>
    </source>
</evidence>
<accession>A0A3S0Z8Y4</accession>
<gene>
    <name evidence="2" type="ORF">EGW08_018794</name>
</gene>
<evidence type="ECO:0000313" key="3">
    <source>
        <dbReference type="Proteomes" id="UP000271974"/>
    </source>
</evidence>
<feature type="compositionally biased region" description="Basic and acidic residues" evidence="1">
    <location>
        <begin position="169"/>
        <end position="180"/>
    </location>
</feature>
<keyword evidence="3" id="KW-1185">Reference proteome</keyword>
<dbReference type="Proteomes" id="UP000271974">
    <property type="component" value="Unassembled WGS sequence"/>
</dbReference>
<protein>
    <submittedName>
        <fullName evidence="2">Uncharacterized protein</fullName>
    </submittedName>
</protein>
<proteinExistence type="predicted"/>
<sequence>MLTKRQESLDDVPYSDRLLSDHFLSNLRDVTLCRLLRNSLHQTPTTTKRIKFSEERDLALLREAMDVQHLMFVSRNRGLNTTLNAQGARLRAPLSRSGVVLPERGPVGKFPAQRSSLANGEIPKSKSLETQSRPKRPEAGSTTWTEHSGDATVQGKESSPHRPTLKTAELWKPRTGDQRLVRPPGQGTREPVDKFPAQRSSLANGEIPKSKSLETQSRPEGPAAGSNTWTEHSGDATIQGKENSPHRPTLKLNGRNLETQDRPE</sequence>
<name>A0A3S0Z8Y4_ELYCH</name>
<reference evidence="2 3" key="1">
    <citation type="submission" date="2019-01" db="EMBL/GenBank/DDBJ databases">
        <title>A draft genome assembly of the solar-powered sea slug Elysia chlorotica.</title>
        <authorList>
            <person name="Cai H."/>
            <person name="Li Q."/>
            <person name="Fang X."/>
            <person name="Li J."/>
            <person name="Curtis N.E."/>
            <person name="Altenburger A."/>
            <person name="Shibata T."/>
            <person name="Feng M."/>
            <person name="Maeda T."/>
            <person name="Schwartz J.A."/>
            <person name="Shigenobu S."/>
            <person name="Lundholm N."/>
            <person name="Nishiyama T."/>
            <person name="Yang H."/>
            <person name="Hasebe M."/>
            <person name="Li S."/>
            <person name="Pierce S.K."/>
            <person name="Wang J."/>
        </authorList>
    </citation>
    <scope>NUCLEOTIDE SEQUENCE [LARGE SCALE GENOMIC DNA]</scope>
    <source>
        <strain evidence="2">EC2010</strain>
        <tissue evidence="2">Whole organism of an adult</tissue>
    </source>
</reference>